<sequence>MSIELSEMIEGIDPTSTVLFFGAGSSIPSGAPSVEKVIEEVSRSFSIDADGYSLTELTSLAEEKRSRVELIRCLRGMFNKIRVTGALLNLPLYNWKNIYTTNYDKLIEQSYEKKEKPISVISSNYDFREQKYPEATKLYKLHGCIEKDISDGHQSRIIISESDYDHTTEYREALWDAFKHDLNGSSVVIIGYSLADQHIKDLVSRAISINNKSYTPASINLVLYSRDESRAALFERRGVKVAFGSVDDFFVELQKRNTPSSLVYRSTGDPLDNQSMLQPVTLKVEDELRNIDKNVSAMFQGWPASYSDIQANLTFERSITKDLESTLNSENSLCVCLLGASGMGKSTTARKLMLRLKVAGFHCWEHKGNHKLLFEEWRSVAKDLNRRKETGVVLIDDAHNHLHEINSLIDLLSADANYSLKIILTSTRNHWHPRVKTPNFFLKGKEFVLKKLDEGEIEGLLSLVETHTDLQPLIESSFSGFSRSERKRRLVAKCESDTFVCLKNIFASEQFDDIVLREFAELDENLQEIYRLVSAMESAGVNVHRQLVVRLLGISAEAVSASLINLVDIIHEYTISEREGIYGWKGRHPVITDIVTKYKMPDEKEYFKLFETVIDNIIPTYDVEVRTIKQLCSFDSGISRFPDKHVRNKLLRKMISKVPGERVPRHRLIRYLIDVNQLEKAETEIRLFENDFGTEGPLERFKIILLLARSERTTGILDEDRMAILEMAREKAVKAVDRYKNNKNILKTYCDVSLEIFKRSQNANIFKDSMRQLKEAEIRLGDPEITTSIIMFERQFSKIQSELAEEQDAP</sequence>
<dbReference type="RefSeq" id="WP_371841798.1">
    <property type="nucleotide sequence ID" value="NZ_JBGMEK010000180.1"/>
</dbReference>
<evidence type="ECO:0000313" key="2">
    <source>
        <dbReference type="EMBL" id="MFA0813957.1"/>
    </source>
</evidence>
<dbReference type="Pfam" id="PF13289">
    <property type="entry name" value="SIR2_2"/>
    <property type="match status" value="1"/>
</dbReference>
<evidence type="ECO:0000259" key="1">
    <source>
        <dbReference type="SMART" id="SM00382"/>
    </source>
</evidence>
<dbReference type="InterPro" id="IPR029035">
    <property type="entry name" value="DHS-like_NAD/FAD-binding_dom"/>
</dbReference>
<dbReference type="SMART" id="SM00382">
    <property type="entry name" value="AAA"/>
    <property type="match status" value="1"/>
</dbReference>
<dbReference type="InterPro" id="IPR057574">
    <property type="entry name" value="nSTAND_NTPase5_dom"/>
</dbReference>
<proteinExistence type="predicted"/>
<dbReference type="Proteomes" id="UP001569428">
    <property type="component" value="Unassembled WGS sequence"/>
</dbReference>
<evidence type="ECO:0000313" key="3">
    <source>
        <dbReference type="Proteomes" id="UP001569428"/>
    </source>
</evidence>
<protein>
    <submittedName>
        <fullName evidence="2">SIR2 family protein</fullName>
    </submittedName>
</protein>
<dbReference type="SUPFAM" id="SSF52467">
    <property type="entry name" value="DHS-like NAD/FAD-binding domain"/>
    <property type="match status" value="1"/>
</dbReference>
<keyword evidence="3" id="KW-1185">Reference proteome</keyword>
<accession>A0ABV4P6G5</accession>
<reference evidence="2 3" key="1">
    <citation type="submission" date="2024-08" db="EMBL/GenBank/DDBJ databases">
        <authorList>
            <person name="Ishaq N."/>
        </authorList>
    </citation>
    <scope>NUCLEOTIDE SEQUENCE [LARGE SCALE GENOMIC DNA]</scope>
    <source>
        <strain evidence="2 3">DSM 18651</strain>
    </source>
</reference>
<dbReference type="Pfam" id="PF25199">
    <property type="entry name" value="nSTAND_NTPase5"/>
    <property type="match status" value="1"/>
</dbReference>
<dbReference type="InterPro" id="IPR027417">
    <property type="entry name" value="P-loop_NTPase"/>
</dbReference>
<dbReference type="Gene3D" id="3.40.50.300">
    <property type="entry name" value="P-loop containing nucleotide triphosphate hydrolases"/>
    <property type="match status" value="1"/>
</dbReference>
<dbReference type="EMBL" id="JBGMEK010000180">
    <property type="protein sequence ID" value="MFA0813957.1"/>
    <property type="molecule type" value="Genomic_DNA"/>
</dbReference>
<gene>
    <name evidence="2" type="ORF">ACCI49_24115</name>
</gene>
<dbReference type="SUPFAM" id="SSF52540">
    <property type="entry name" value="P-loop containing nucleoside triphosphate hydrolases"/>
    <property type="match status" value="1"/>
</dbReference>
<name>A0ABV4P6G5_9GAMM</name>
<organism evidence="2 3">
    <name type="scientific">Microbulbifer epialgicus</name>
    <dbReference type="NCBI Taxonomy" id="393907"/>
    <lineage>
        <taxon>Bacteria</taxon>
        <taxon>Pseudomonadati</taxon>
        <taxon>Pseudomonadota</taxon>
        <taxon>Gammaproteobacteria</taxon>
        <taxon>Cellvibrionales</taxon>
        <taxon>Microbulbiferaceae</taxon>
        <taxon>Microbulbifer</taxon>
    </lineage>
</organism>
<comment type="caution">
    <text evidence="2">The sequence shown here is derived from an EMBL/GenBank/DDBJ whole genome shotgun (WGS) entry which is preliminary data.</text>
</comment>
<feature type="domain" description="AAA+ ATPase" evidence="1">
    <location>
        <begin position="331"/>
        <end position="458"/>
    </location>
</feature>
<dbReference type="InterPro" id="IPR003593">
    <property type="entry name" value="AAA+_ATPase"/>
</dbReference>